<keyword evidence="1" id="KW-0472">Membrane</keyword>
<dbReference type="Gene3D" id="2.60.120.1440">
    <property type="match status" value="1"/>
</dbReference>
<accession>A0AA42WWH0</accession>
<feature type="domain" description="FecR protein" evidence="2">
    <location>
        <begin position="135"/>
        <end position="224"/>
    </location>
</feature>
<dbReference type="Proteomes" id="UP001162318">
    <property type="component" value="Unassembled WGS sequence"/>
</dbReference>
<evidence type="ECO:0000313" key="4">
    <source>
        <dbReference type="EMBL" id="MDH2131104.1"/>
    </source>
</evidence>
<name>A0AA42WWH0_SPHYA</name>
<dbReference type="AlphaFoldDB" id="A0AA42WWH0"/>
<protein>
    <submittedName>
        <fullName evidence="4">FecR domain-containing protein</fullName>
    </submittedName>
</protein>
<organism evidence="4 5">
    <name type="scientific">Sphingobium yanoikuyae</name>
    <name type="common">Sphingomonas yanoikuyae</name>
    <dbReference type="NCBI Taxonomy" id="13690"/>
    <lineage>
        <taxon>Bacteria</taxon>
        <taxon>Pseudomonadati</taxon>
        <taxon>Pseudomonadota</taxon>
        <taxon>Alphaproteobacteria</taxon>
        <taxon>Sphingomonadales</taxon>
        <taxon>Sphingomonadaceae</taxon>
        <taxon>Sphingobium</taxon>
    </lineage>
</organism>
<dbReference type="Pfam" id="PF16220">
    <property type="entry name" value="DUF4880"/>
    <property type="match status" value="1"/>
</dbReference>
<keyword evidence="1" id="KW-1133">Transmembrane helix</keyword>
<evidence type="ECO:0000256" key="1">
    <source>
        <dbReference type="SAM" id="Phobius"/>
    </source>
</evidence>
<dbReference type="InterPro" id="IPR012373">
    <property type="entry name" value="Ferrdict_sens_TM"/>
</dbReference>
<feature type="domain" description="FecR N-terminal" evidence="3">
    <location>
        <begin position="15"/>
        <end position="53"/>
    </location>
</feature>
<dbReference type="EMBL" id="JAOCKX010000008">
    <property type="protein sequence ID" value="MDH2131104.1"/>
    <property type="molecule type" value="Genomic_DNA"/>
</dbReference>
<dbReference type="PANTHER" id="PTHR30273">
    <property type="entry name" value="PERIPLASMIC SIGNAL SENSOR AND SIGMA FACTOR ACTIVATOR FECR-RELATED"/>
    <property type="match status" value="1"/>
</dbReference>
<dbReference type="PANTHER" id="PTHR30273:SF2">
    <property type="entry name" value="PROTEIN FECR"/>
    <property type="match status" value="1"/>
</dbReference>
<keyword evidence="1" id="KW-0812">Transmembrane</keyword>
<dbReference type="PIRSF" id="PIRSF018266">
    <property type="entry name" value="FecR"/>
    <property type="match status" value="1"/>
</dbReference>
<dbReference type="InterPro" id="IPR032623">
    <property type="entry name" value="FecR_N"/>
</dbReference>
<comment type="caution">
    <text evidence="4">The sequence shown here is derived from an EMBL/GenBank/DDBJ whole genome shotgun (WGS) entry which is preliminary data.</text>
</comment>
<dbReference type="GO" id="GO:0016989">
    <property type="term" value="F:sigma factor antagonist activity"/>
    <property type="evidence" value="ECO:0007669"/>
    <property type="project" value="TreeGrafter"/>
</dbReference>
<evidence type="ECO:0000259" key="2">
    <source>
        <dbReference type="Pfam" id="PF04773"/>
    </source>
</evidence>
<feature type="transmembrane region" description="Helical" evidence="1">
    <location>
        <begin position="89"/>
        <end position="110"/>
    </location>
</feature>
<evidence type="ECO:0000259" key="3">
    <source>
        <dbReference type="Pfam" id="PF16220"/>
    </source>
</evidence>
<sequence length="360" mass="38403">MTQMDGSRTPELREDAAMWFALMRGPEAETQRMEFETWLAADPAHRQAYSHISEVFSLGKGLKPAVEVPDARRPARQPMLLARMMGSPLLMLLLLLVSVPMLVGLTVAAMRAIGPGHPLIQADGTGRAPVAEASLATSPGEVRAFRLADGSRLILDADSRVRVMLSAERRDLSLLRGRARFVVAHEPRPFVVAAGGGSVLARGTIFDVTLRAQGATVALIEGQVDVRQPAMGTAAGSPRNSGEVTRLTAGHGIAIGAGKGVALQAIPVVQADWPSDLRDFRNVPLRDLLAEANRYADRPLVLAEPGLGDLRVSGIFRVREPTRLAANLAELLDLSLVQGPSGIALGRRCAAHEKNSCPPS</sequence>
<evidence type="ECO:0000313" key="5">
    <source>
        <dbReference type="Proteomes" id="UP001162318"/>
    </source>
</evidence>
<gene>
    <name evidence="4" type="ORF">N5J77_08210</name>
</gene>
<dbReference type="Pfam" id="PF04773">
    <property type="entry name" value="FecR"/>
    <property type="match status" value="1"/>
</dbReference>
<dbReference type="RefSeq" id="WP_278984329.1">
    <property type="nucleotide sequence ID" value="NZ_CALUBW010000014.1"/>
</dbReference>
<proteinExistence type="predicted"/>
<reference evidence="4" key="1">
    <citation type="submission" date="2022-09" db="EMBL/GenBank/DDBJ databases">
        <title>Intensive care unit water sources are persistently colonized with multi-drug resistant bacteria and are the site of extensive horizontal gene transfer of antibiotic resistance genes.</title>
        <authorList>
            <person name="Diorio-Toth L."/>
        </authorList>
    </citation>
    <scope>NUCLEOTIDE SEQUENCE</scope>
    <source>
        <strain evidence="4">GD03659</strain>
    </source>
</reference>
<dbReference type="InterPro" id="IPR006860">
    <property type="entry name" value="FecR"/>
</dbReference>